<organism evidence="2 3">
    <name type="scientific">Streptomyces shenzhenensis</name>
    <dbReference type="NCBI Taxonomy" id="943815"/>
    <lineage>
        <taxon>Bacteria</taxon>
        <taxon>Bacillati</taxon>
        <taxon>Actinomycetota</taxon>
        <taxon>Actinomycetes</taxon>
        <taxon>Kitasatosporales</taxon>
        <taxon>Streptomycetaceae</taxon>
        <taxon>Streptomyces</taxon>
    </lineage>
</organism>
<proteinExistence type="predicted"/>
<evidence type="ECO:0000259" key="1">
    <source>
        <dbReference type="Pfam" id="PF17939"/>
    </source>
</evidence>
<evidence type="ECO:0000313" key="2">
    <source>
        <dbReference type="EMBL" id="RMB80627.1"/>
    </source>
</evidence>
<dbReference type="EMBL" id="PENI01000040">
    <property type="protein sequence ID" value="RMB80627.1"/>
    <property type="molecule type" value="Genomic_DNA"/>
</dbReference>
<dbReference type="InterPro" id="IPR041586">
    <property type="entry name" value="PsrA_TetR_C"/>
</dbReference>
<evidence type="ECO:0000313" key="3">
    <source>
        <dbReference type="Proteomes" id="UP000270471"/>
    </source>
</evidence>
<dbReference type="Gene3D" id="1.10.357.10">
    <property type="entry name" value="Tetracycline Repressor, domain 2"/>
    <property type="match status" value="1"/>
</dbReference>
<name>A0A3M0HUG4_9ACTN</name>
<keyword evidence="3" id="KW-1185">Reference proteome</keyword>
<feature type="domain" description="PsrA tetracyclin repressor-like C-terminal" evidence="1">
    <location>
        <begin position="77"/>
        <end position="184"/>
    </location>
</feature>
<dbReference type="OrthoDB" id="2356263at2"/>
<dbReference type="AlphaFoldDB" id="A0A3M0HUG4"/>
<comment type="caution">
    <text evidence="2">The sequence shown here is derived from an EMBL/GenBank/DDBJ whole genome shotgun (WGS) entry which is preliminary data.</text>
</comment>
<accession>A0A3M0HUG4</accession>
<sequence length="197" mass="21828">MILATAERLFAERRVPAFAHRQGGEPLTHGAADHRFGSRADLVRAIVRTHGESIERIRVRLLAETGDSGDVRDWVACLVQPVTEHLTALGSPSWYARFCAQVMIDPALRDIADREAHHSPALHRVLEGLRRCRMDLPAQVHAERVGMALQLIVHMCAERESALADNTPSSRPSWHDTSAGLIDAIVGLWLAPVSNRF</sequence>
<dbReference type="Proteomes" id="UP000270471">
    <property type="component" value="Unassembled WGS sequence"/>
</dbReference>
<protein>
    <submittedName>
        <fullName evidence="2">TetR family transcriptional regulator</fullName>
    </submittedName>
</protein>
<dbReference type="Pfam" id="PF17939">
    <property type="entry name" value="TetR_C_30"/>
    <property type="match status" value="1"/>
</dbReference>
<dbReference type="RefSeq" id="WP_121894639.1">
    <property type="nucleotide sequence ID" value="NZ_PENI01000040.1"/>
</dbReference>
<reference evidence="2 3" key="1">
    <citation type="submission" date="2017-11" db="EMBL/GenBank/DDBJ databases">
        <title>Draft genome of actinobacteria isolated from guarana (Paullinia cupana (Mart.) Ducke.</title>
        <authorList>
            <person name="Siqueira K.A."/>
            <person name="Liotti R.G."/>
            <person name="Mendes T.A.O."/>
            <person name="Soares M.A."/>
        </authorList>
    </citation>
    <scope>NUCLEOTIDE SEQUENCE [LARGE SCALE GENOMIC DNA]</scope>
    <source>
        <strain evidence="2 3">193</strain>
    </source>
</reference>
<gene>
    <name evidence="2" type="ORF">CTZ28_39295</name>
</gene>